<evidence type="ECO:0000256" key="2">
    <source>
        <dbReference type="ARBA" id="ARBA00007639"/>
    </source>
</evidence>
<dbReference type="PANTHER" id="PTHR30036">
    <property type="entry name" value="D-XYLOSE-BINDING PERIPLASMIC PROTEIN"/>
    <property type="match status" value="1"/>
</dbReference>
<dbReference type="Pfam" id="PF13407">
    <property type="entry name" value="Peripla_BP_4"/>
    <property type="match status" value="1"/>
</dbReference>
<keyword evidence="6" id="KW-1185">Reference proteome</keyword>
<comment type="similarity">
    <text evidence="2">Belongs to the bacterial solute-binding protein 2 family.</text>
</comment>
<proteinExistence type="inferred from homology"/>
<protein>
    <submittedName>
        <fullName evidence="5">Sugar ABC transporter substrate-binding protein</fullName>
    </submittedName>
</protein>
<evidence type="ECO:0000313" key="6">
    <source>
        <dbReference type="Proteomes" id="UP000276301"/>
    </source>
</evidence>
<evidence type="ECO:0000256" key="1">
    <source>
        <dbReference type="ARBA" id="ARBA00004196"/>
    </source>
</evidence>
<dbReference type="RefSeq" id="WP_121586410.1">
    <property type="nucleotide sequence ID" value="NZ_RCHT01000005.1"/>
</dbReference>
<evidence type="ECO:0000313" key="5">
    <source>
        <dbReference type="EMBL" id="RLL12760.1"/>
    </source>
</evidence>
<dbReference type="AlphaFoldDB" id="A0A498CQJ4"/>
<evidence type="ECO:0000256" key="3">
    <source>
        <dbReference type="SAM" id="SignalP"/>
    </source>
</evidence>
<dbReference type="CDD" id="cd01536">
    <property type="entry name" value="PBP1_ABC_sugar_binding-like"/>
    <property type="match status" value="1"/>
</dbReference>
<dbReference type="Gene3D" id="3.40.50.2300">
    <property type="match status" value="2"/>
</dbReference>
<dbReference type="GO" id="GO:0030288">
    <property type="term" value="C:outer membrane-bounded periplasmic space"/>
    <property type="evidence" value="ECO:0007669"/>
    <property type="project" value="TreeGrafter"/>
</dbReference>
<dbReference type="PANTHER" id="PTHR30036:SF7">
    <property type="entry name" value="ABC TRANSPORTER PERIPLASMIC-BINDING PROTEIN YPHF"/>
    <property type="match status" value="1"/>
</dbReference>
<dbReference type="Proteomes" id="UP000276301">
    <property type="component" value="Unassembled WGS sequence"/>
</dbReference>
<keyword evidence="3" id="KW-0732">Signal</keyword>
<dbReference type="GO" id="GO:0030246">
    <property type="term" value="F:carbohydrate binding"/>
    <property type="evidence" value="ECO:0007669"/>
    <property type="project" value="TreeGrafter"/>
</dbReference>
<gene>
    <name evidence="5" type="ORF">D4A47_04945</name>
</gene>
<organism evidence="5 6">
    <name type="scientific">Anaerotruncus massiliensis</name>
    <name type="common">ex Liu et al. 2021</name>
    <dbReference type="NCBI Taxonomy" id="2321404"/>
    <lineage>
        <taxon>Bacteria</taxon>
        <taxon>Bacillati</taxon>
        <taxon>Bacillota</taxon>
        <taxon>Clostridia</taxon>
        <taxon>Eubacteriales</taxon>
        <taxon>Oscillospiraceae</taxon>
        <taxon>Anaerotruncus</taxon>
    </lineage>
</organism>
<name>A0A498CQJ4_9FIRM</name>
<comment type="subcellular location">
    <subcellularLocation>
        <location evidence="1">Cell envelope</location>
    </subcellularLocation>
</comment>
<evidence type="ECO:0000259" key="4">
    <source>
        <dbReference type="Pfam" id="PF13407"/>
    </source>
</evidence>
<accession>A0A498CQJ4</accession>
<dbReference type="EMBL" id="RCHT01000005">
    <property type="protein sequence ID" value="RLL12760.1"/>
    <property type="molecule type" value="Genomic_DNA"/>
</dbReference>
<comment type="caution">
    <text evidence="5">The sequence shown here is derived from an EMBL/GenBank/DDBJ whole genome shotgun (WGS) entry which is preliminary data.</text>
</comment>
<sequence length="356" mass="37546">MKKMKQLLAVVLALALMAGLAACGGSPAPTPAPAGDAAAPAESTAPAEEPAKALKIGVSLDTIDSDFWVSTIDNMNAAAAAAGAEVVQRLCEGDANKQNQQIEDLIAQGCDAIICGARDGGAIVAAVKKCNEAGVPIVMVSRAVMGDEALPSLQVLVDNISLASGSVEWVAQKAQEEGKKYKAVLLVGSLGDQNALERQQGHKEALEKYPDSFEIVAEIPTDWKVDQAYAGLQNAFEKDPDINLIITPSDAMLTTIQSVLEPLGKWVPASDPNHVRIVTFDGDSTFAKMMEEGYVDCGAVNDTRFMGEESMNWAIKLANGEKPAELNALDPGIVATLDNWADVKGDIWGYVAYSSK</sequence>
<feature type="chain" id="PRO_5038796580" evidence="3">
    <location>
        <begin position="22"/>
        <end position="356"/>
    </location>
</feature>
<dbReference type="InterPro" id="IPR028082">
    <property type="entry name" value="Peripla_BP_I"/>
</dbReference>
<feature type="domain" description="Periplasmic binding protein" evidence="4">
    <location>
        <begin position="56"/>
        <end position="322"/>
    </location>
</feature>
<dbReference type="InterPro" id="IPR025997">
    <property type="entry name" value="SBP_2_dom"/>
</dbReference>
<dbReference type="PROSITE" id="PS51257">
    <property type="entry name" value="PROKAR_LIPOPROTEIN"/>
    <property type="match status" value="1"/>
</dbReference>
<reference evidence="5 6" key="1">
    <citation type="submission" date="2018-10" db="EMBL/GenBank/DDBJ databases">
        <title>Anaerotruncus faecis sp. nov., isolated from human feces.</title>
        <authorList>
            <person name="Wang Y.-J."/>
        </authorList>
    </citation>
    <scope>NUCLEOTIDE SEQUENCE [LARGE SCALE GENOMIC DNA]</scope>
    <source>
        <strain evidence="5 6">22A2-44</strain>
    </source>
</reference>
<dbReference type="InterPro" id="IPR050555">
    <property type="entry name" value="Bact_Solute-Bind_Prot2"/>
</dbReference>
<dbReference type="SUPFAM" id="SSF53822">
    <property type="entry name" value="Periplasmic binding protein-like I"/>
    <property type="match status" value="1"/>
</dbReference>
<feature type="signal peptide" evidence="3">
    <location>
        <begin position="1"/>
        <end position="21"/>
    </location>
</feature>